<feature type="compositionally biased region" description="Polar residues" evidence="1">
    <location>
        <begin position="350"/>
        <end position="364"/>
    </location>
</feature>
<feature type="region of interest" description="Disordered" evidence="1">
    <location>
        <begin position="20"/>
        <end position="99"/>
    </location>
</feature>
<gene>
    <name evidence="2" type="ORF">SLS53_000537</name>
</gene>
<sequence length="364" mass="39999">MGSPERLVVNLIRFYTMDSRKPRDSIIGTREDKPPTPRRFLPGAETAPVGSILSARLHPADTTPHAAPTGEGDEPGPQSQSTSALREGRRQTPQQQRADILFGNEDAPYNLVRAARAKTFLVQGRTPYVTINRQLLFRGTQIELRRSRVLHIIGAPDEEGFDEETIRAVLQSSPTAMEAVGALGVSSEPVETRDEVVGAGEDGGAAPRTIRTMEWRFFDTAQGKVFKRVLREHFGMRLVVRSAPDPCWDYRAMEQYLQRLSGVRSGGGRGGGGGGQLLRQHRGPAAPPAGVEVEPSTPVWPAYFMETAIRTREDKPTKDKLAEESEAAPEQPTETAIETREDKPAEATEVNETVPEQPTSTDKQ</sequence>
<protein>
    <submittedName>
        <fullName evidence="2">Uncharacterized protein</fullName>
    </submittedName>
</protein>
<reference evidence="2 3" key="1">
    <citation type="journal article" date="2023" name="PLoS ONE">
        <title>Cytospora paraplurivora sp. nov. isolated from orchards with fruit tree decline syndrome in Ontario, Canada.</title>
        <authorList>
            <person name="Ilyukhin E."/>
            <person name="Nguyen H.D.T."/>
            <person name="Castle A.J."/>
            <person name="Ellouze W."/>
        </authorList>
    </citation>
    <scope>NUCLEOTIDE SEQUENCE [LARGE SCALE GENOMIC DNA]</scope>
    <source>
        <strain evidence="2 3">FDS-564</strain>
    </source>
</reference>
<feature type="compositionally biased region" description="Basic and acidic residues" evidence="1">
    <location>
        <begin position="310"/>
        <end position="323"/>
    </location>
</feature>
<feature type="region of interest" description="Disordered" evidence="1">
    <location>
        <begin position="310"/>
        <end position="364"/>
    </location>
</feature>
<feature type="compositionally biased region" description="Basic and acidic residues" evidence="1">
    <location>
        <begin position="20"/>
        <end position="35"/>
    </location>
</feature>
<keyword evidence="3" id="KW-1185">Reference proteome</keyword>
<feature type="compositionally biased region" description="Basic and acidic residues" evidence="1">
    <location>
        <begin position="337"/>
        <end position="346"/>
    </location>
</feature>
<evidence type="ECO:0000256" key="1">
    <source>
        <dbReference type="SAM" id="MobiDB-lite"/>
    </source>
</evidence>
<evidence type="ECO:0000313" key="3">
    <source>
        <dbReference type="Proteomes" id="UP001320245"/>
    </source>
</evidence>
<name>A0AAN9UL30_9PEZI</name>
<feature type="region of interest" description="Disordered" evidence="1">
    <location>
        <begin position="264"/>
        <end position="294"/>
    </location>
</feature>
<proteinExistence type="predicted"/>
<feature type="compositionally biased region" description="Gly residues" evidence="1">
    <location>
        <begin position="264"/>
        <end position="276"/>
    </location>
</feature>
<dbReference type="EMBL" id="JAJSPL020000001">
    <property type="protein sequence ID" value="KAK7749955.1"/>
    <property type="molecule type" value="Genomic_DNA"/>
</dbReference>
<evidence type="ECO:0000313" key="2">
    <source>
        <dbReference type="EMBL" id="KAK7749955.1"/>
    </source>
</evidence>
<organism evidence="2 3">
    <name type="scientific">Cytospora paraplurivora</name>
    <dbReference type="NCBI Taxonomy" id="2898453"/>
    <lineage>
        <taxon>Eukaryota</taxon>
        <taxon>Fungi</taxon>
        <taxon>Dikarya</taxon>
        <taxon>Ascomycota</taxon>
        <taxon>Pezizomycotina</taxon>
        <taxon>Sordariomycetes</taxon>
        <taxon>Sordariomycetidae</taxon>
        <taxon>Diaporthales</taxon>
        <taxon>Cytosporaceae</taxon>
        <taxon>Cytospora</taxon>
    </lineage>
</organism>
<accession>A0AAN9UL30</accession>
<dbReference type="AlphaFoldDB" id="A0AAN9UL30"/>
<comment type="caution">
    <text evidence="2">The sequence shown here is derived from an EMBL/GenBank/DDBJ whole genome shotgun (WGS) entry which is preliminary data.</text>
</comment>
<dbReference type="Proteomes" id="UP001320245">
    <property type="component" value="Unassembled WGS sequence"/>
</dbReference>